<dbReference type="RefSeq" id="WP_275117563.1">
    <property type="nucleotide sequence ID" value="NZ_JAOTPO010000003.1"/>
</dbReference>
<evidence type="ECO:0000256" key="12">
    <source>
        <dbReference type="ARBA" id="ARBA00022695"/>
    </source>
</evidence>
<evidence type="ECO:0000256" key="9">
    <source>
        <dbReference type="ARBA" id="ARBA00022516"/>
    </source>
</evidence>
<proteinExistence type="inferred from homology"/>
<dbReference type="PROSITE" id="PS01315">
    <property type="entry name" value="CDS"/>
    <property type="match status" value="1"/>
</dbReference>
<evidence type="ECO:0000256" key="3">
    <source>
        <dbReference type="ARBA" id="ARBA00005119"/>
    </source>
</evidence>
<feature type="transmembrane region" description="Helical" evidence="19">
    <location>
        <begin position="132"/>
        <end position="156"/>
    </location>
</feature>
<name>A0ABT5VEP7_9BACI</name>
<evidence type="ECO:0000256" key="7">
    <source>
        <dbReference type="ARBA" id="ARBA00019373"/>
    </source>
</evidence>
<dbReference type="EMBL" id="JAOTPO010000003">
    <property type="protein sequence ID" value="MDE5412933.1"/>
    <property type="molecule type" value="Genomic_DNA"/>
</dbReference>
<protein>
    <recommendedName>
        <fullName evidence="7 18">Phosphatidate cytidylyltransferase</fullName>
        <ecNumber evidence="6 18">2.7.7.41</ecNumber>
    </recommendedName>
</protein>
<keyword evidence="11 18" id="KW-0812">Transmembrane</keyword>
<dbReference type="Pfam" id="PF01148">
    <property type="entry name" value="CTP_transf_1"/>
    <property type="match status" value="1"/>
</dbReference>
<sequence>MKQRIITAVIAASFFIPITMLGGWPFTLTIILVASIAMFELLKMKKIPPFSFIGLVSLILMWILLVPTNWLDLSIFSHVTKVELFVFMILILLMTTVITKNKYTFDEVGFIILSSVYVGFGFHYLIMTRLDAVNGLALVFFVLFIIWSTDSGAYFVGRKLGRRKLWPDISPKKTIEGSIGGIICAFVVGFVFQLIFPIFDSYIILGLVILVASIFGQMGDLVESALKRHYAVKDSGNVLPGHGGILDRFDSLIYVMPILHLLQLI</sequence>
<keyword evidence="12 18" id="KW-0548">Nucleotidyltransferase</keyword>
<keyword evidence="8" id="KW-1003">Cell membrane</keyword>
<dbReference type="Proteomes" id="UP001148125">
    <property type="component" value="Unassembled WGS sequence"/>
</dbReference>
<feature type="transmembrane region" description="Helical" evidence="19">
    <location>
        <begin position="82"/>
        <end position="99"/>
    </location>
</feature>
<comment type="catalytic activity">
    <reaction evidence="1 18">
        <text>a 1,2-diacyl-sn-glycero-3-phosphate + CTP + H(+) = a CDP-1,2-diacyl-sn-glycerol + diphosphate</text>
        <dbReference type="Rhea" id="RHEA:16229"/>
        <dbReference type="ChEBI" id="CHEBI:15378"/>
        <dbReference type="ChEBI" id="CHEBI:33019"/>
        <dbReference type="ChEBI" id="CHEBI:37563"/>
        <dbReference type="ChEBI" id="CHEBI:58332"/>
        <dbReference type="ChEBI" id="CHEBI:58608"/>
        <dbReference type="EC" id="2.7.7.41"/>
    </reaction>
</comment>
<evidence type="ECO:0000313" key="21">
    <source>
        <dbReference type="Proteomes" id="UP001148125"/>
    </source>
</evidence>
<dbReference type="PANTHER" id="PTHR46382:SF1">
    <property type="entry name" value="PHOSPHATIDATE CYTIDYLYLTRANSFERASE"/>
    <property type="match status" value="1"/>
</dbReference>
<evidence type="ECO:0000256" key="8">
    <source>
        <dbReference type="ARBA" id="ARBA00022475"/>
    </source>
</evidence>
<dbReference type="InterPro" id="IPR000374">
    <property type="entry name" value="PC_trans"/>
</dbReference>
<keyword evidence="16" id="KW-0594">Phospholipid biosynthesis</keyword>
<evidence type="ECO:0000256" key="17">
    <source>
        <dbReference type="ARBA" id="ARBA00023264"/>
    </source>
</evidence>
<comment type="pathway">
    <text evidence="4">Lipid metabolism.</text>
</comment>
<feature type="transmembrane region" description="Helical" evidence="19">
    <location>
        <begin position="6"/>
        <end position="39"/>
    </location>
</feature>
<evidence type="ECO:0000313" key="20">
    <source>
        <dbReference type="EMBL" id="MDE5412933.1"/>
    </source>
</evidence>
<keyword evidence="17" id="KW-1208">Phospholipid metabolism</keyword>
<dbReference type="PANTHER" id="PTHR46382">
    <property type="entry name" value="PHOSPHATIDATE CYTIDYLYLTRANSFERASE"/>
    <property type="match status" value="1"/>
</dbReference>
<evidence type="ECO:0000256" key="18">
    <source>
        <dbReference type="RuleBase" id="RU003938"/>
    </source>
</evidence>
<evidence type="ECO:0000256" key="19">
    <source>
        <dbReference type="SAM" id="Phobius"/>
    </source>
</evidence>
<accession>A0ABT5VEP7</accession>
<feature type="transmembrane region" description="Helical" evidence="19">
    <location>
        <begin position="202"/>
        <end position="222"/>
    </location>
</feature>
<evidence type="ECO:0000256" key="10">
    <source>
        <dbReference type="ARBA" id="ARBA00022679"/>
    </source>
</evidence>
<comment type="subcellular location">
    <subcellularLocation>
        <location evidence="2">Cell membrane</location>
        <topology evidence="2">Multi-pass membrane protein</topology>
    </subcellularLocation>
</comment>
<dbReference type="GO" id="GO:0016779">
    <property type="term" value="F:nucleotidyltransferase activity"/>
    <property type="evidence" value="ECO:0007669"/>
    <property type="project" value="UniProtKB-KW"/>
</dbReference>
<evidence type="ECO:0000256" key="15">
    <source>
        <dbReference type="ARBA" id="ARBA00023136"/>
    </source>
</evidence>
<gene>
    <name evidence="20" type="ORF">N7Z68_06015</name>
</gene>
<dbReference type="EC" id="2.7.7.41" evidence="6 18"/>
<comment type="pathway">
    <text evidence="3 18">Phospholipid metabolism; CDP-diacylglycerol biosynthesis; CDP-diacylglycerol from sn-glycerol 3-phosphate: step 3/3.</text>
</comment>
<keyword evidence="21" id="KW-1185">Reference proteome</keyword>
<evidence type="ECO:0000256" key="11">
    <source>
        <dbReference type="ARBA" id="ARBA00022692"/>
    </source>
</evidence>
<evidence type="ECO:0000256" key="6">
    <source>
        <dbReference type="ARBA" id="ARBA00012487"/>
    </source>
</evidence>
<keyword evidence="13 19" id="KW-1133">Transmembrane helix</keyword>
<feature type="transmembrane region" description="Helical" evidence="19">
    <location>
        <begin position="108"/>
        <end position="126"/>
    </location>
</feature>
<keyword evidence="15 19" id="KW-0472">Membrane</keyword>
<organism evidence="20 21">
    <name type="scientific">Alkalihalobacterium chitinilyticum</name>
    <dbReference type="NCBI Taxonomy" id="2980103"/>
    <lineage>
        <taxon>Bacteria</taxon>
        <taxon>Bacillati</taxon>
        <taxon>Bacillota</taxon>
        <taxon>Bacilli</taxon>
        <taxon>Bacillales</taxon>
        <taxon>Bacillaceae</taxon>
        <taxon>Alkalihalobacterium</taxon>
    </lineage>
</organism>
<feature type="transmembrane region" description="Helical" evidence="19">
    <location>
        <begin position="177"/>
        <end position="196"/>
    </location>
</feature>
<evidence type="ECO:0000256" key="5">
    <source>
        <dbReference type="ARBA" id="ARBA00010185"/>
    </source>
</evidence>
<comment type="caution">
    <text evidence="20">The sequence shown here is derived from an EMBL/GenBank/DDBJ whole genome shotgun (WGS) entry which is preliminary data.</text>
</comment>
<comment type="similarity">
    <text evidence="5 18">Belongs to the CDS family.</text>
</comment>
<evidence type="ECO:0000256" key="1">
    <source>
        <dbReference type="ARBA" id="ARBA00001698"/>
    </source>
</evidence>
<evidence type="ECO:0000256" key="4">
    <source>
        <dbReference type="ARBA" id="ARBA00005189"/>
    </source>
</evidence>
<feature type="transmembrane region" description="Helical" evidence="19">
    <location>
        <begin position="51"/>
        <end position="70"/>
    </location>
</feature>
<evidence type="ECO:0000256" key="13">
    <source>
        <dbReference type="ARBA" id="ARBA00022989"/>
    </source>
</evidence>
<evidence type="ECO:0000256" key="2">
    <source>
        <dbReference type="ARBA" id="ARBA00004651"/>
    </source>
</evidence>
<keyword evidence="10 18" id="KW-0808">Transferase</keyword>
<evidence type="ECO:0000256" key="16">
    <source>
        <dbReference type="ARBA" id="ARBA00023209"/>
    </source>
</evidence>
<keyword evidence="14" id="KW-0443">Lipid metabolism</keyword>
<reference evidence="20" key="1">
    <citation type="submission" date="2024-05" db="EMBL/GenBank/DDBJ databases">
        <title>Alkalihalobacillus sp. strain MEB203 novel alkaliphilic bacterium from Lonar Lake, India.</title>
        <authorList>
            <person name="Joshi A."/>
            <person name="Thite S."/>
            <person name="Mengade P."/>
        </authorList>
    </citation>
    <scope>NUCLEOTIDE SEQUENCE</scope>
    <source>
        <strain evidence="20">MEB 203</strain>
    </source>
</reference>
<evidence type="ECO:0000256" key="14">
    <source>
        <dbReference type="ARBA" id="ARBA00023098"/>
    </source>
</evidence>
<keyword evidence="9" id="KW-0444">Lipid biosynthesis</keyword>